<dbReference type="AlphaFoldDB" id="A0A4Y2WLP5"/>
<keyword evidence="4" id="KW-1185">Reference proteome</keyword>
<evidence type="ECO:0000313" key="4">
    <source>
        <dbReference type="Proteomes" id="UP000499080"/>
    </source>
</evidence>
<dbReference type="EMBL" id="BGPR01062565">
    <property type="protein sequence ID" value="GBO37976.1"/>
    <property type="molecule type" value="Genomic_DNA"/>
</dbReference>
<feature type="region of interest" description="Disordered" evidence="1">
    <location>
        <begin position="47"/>
        <end position="71"/>
    </location>
</feature>
<evidence type="ECO:0000256" key="1">
    <source>
        <dbReference type="SAM" id="MobiDB-lite"/>
    </source>
</evidence>
<proteinExistence type="predicted"/>
<gene>
    <name evidence="3" type="ORF">AVEN_188886_1</name>
    <name evidence="2" type="ORF">AVEN_26990_1</name>
</gene>
<sequence>MTRRLDLRSEEKSQKFDVATVAQTHTQIENYSGTAFVAPIRKRLTLPCKSPPRGDHKYLDENPPDNETWRNDKPAYKDNFFARGEISIYSMYFEPAYTDNDSLGATAYNDNFAFLKKSVQYYLSV</sequence>
<name>A0A4Y2WLP5_ARAVE</name>
<evidence type="ECO:0000313" key="3">
    <source>
        <dbReference type="EMBL" id="GBO37976.1"/>
    </source>
</evidence>
<organism evidence="2 4">
    <name type="scientific">Araneus ventricosus</name>
    <name type="common">Orbweaver spider</name>
    <name type="synonym">Epeira ventricosa</name>
    <dbReference type="NCBI Taxonomy" id="182803"/>
    <lineage>
        <taxon>Eukaryota</taxon>
        <taxon>Metazoa</taxon>
        <taxon>Ecdysozoa</taxon>
        <taxon>Arthropoda</taxon>
        <taxon>Chelicerata</taxon>
        <taxon>Arachnida</taxon>
        <taxon>Araneae</taxon>
        <taxon>Araneomorphae</taxon>
        <taxon>Entelegynae</taxon>
        <taxon>Araneoidea</taxon>
        <taxon>Araneidae</taxon>
        <taxon>Araneus</taxon>
    </lineage>
</organism>
<dbReference type="Proteomes" id="UP000499080">
    <property type="component" value="Unassembled WGS sequence"/>
</dbReference>
<accession>A0A4Y2WLP5</accession>
<evidence type="ECO:0000313" key="2">
    <source>
        <dbReference type="EMBL" id="GBO37971.1"/>
    </source>
</evidence>
<dbReference type="EMBL" id="BGPR01062562">
    <property type="protein sequence ID" value="GBO37971.1"/>
    <property type="molecule type" value="Genomic_DNA"/>
</dbReference>
<reference evidence="2 4" key="1">
    <citation type="journal article" date="2019" name="Sci. Rep.">
        <title>Orb-weaving spider Araneus ventricosus genome elucidates the spidroin gene catalogue.</title>
        <authorList>
            <person name="Kono N."/>
            <person name="Nakamura H."/>
            <person name="Ohtoshi R."/>
            <person name="Moran D.A.P."/>
            <person name="Shinohara A."/>
            <person name="Yoshida Y."/>
            <person name="Fujiwara M."/>
            <person name="Mori M."/>
            <person name="Tomita M."/>
            <person name="Arakawa K."/>
        </authorList>
    </citation>
    <scope>NUCLEOTIDE SEQUENCE [LARGE SCALE GENOMIC DNA]</scope>
</reference>
<comment type="caution">
    <text evidence="2">The sequence shown here is derived from an EMBL/GenBank/DDBJ whole genome shotgun (WGS) entry which is preliminary data.</text>
</comment>
<protein>
    <submittedName>
        <fullName evidence="2">Uncharacterized protein</fullName>
    </submittedName>
</protein>